<dbReference type="Pfam" id="PF03422">
    <property type="entry name" value="CBM_6"/>
    <property type="match status" value="2"/>
</dbReference>
<keyword evidence="8" id="KW-0119">Carbohydrate metabolism</keyword>
<dbReference type="KEGG" id="rher:EHE19_017715"/>
<feature type="signal peptide" evidence="13">
    <location>
        <begin position="1"/>
        <end position="24"/>
    </location>
</feature>
<dbReference type="CDD" id="cd14256">
    <property type="entry name" value="Dockerin_I"/>
    <property type="match status" value="1"/>
</dbReference>
<gene>
    <name evidence="14" type="ORF">EHE19_017715</name>
</gene>
<dbReference type="EC" id="3.2.1.4" evidence="3"/>
<keyword evidence="15" id="KW-1185">Reference proteome</keyword>
<evidence type="ECO:0000256" key="11">
    <source>
        <dbReference type="PIRSR" id="PIRSR606710-1"/>
    </source>
</evidence>
<dbReference type="InterPro" id="IPR005084">
    <property type="entry name" value="CBM6"/>
</dbReference>
<evidence type="ECO:0000313" key="15">
    <source>
        <dbReference type="Proteomes" id="UP000306409"/>
    </source>
</evidence>
<feature type="site" description="Important for catalytic activity, responsible for pKa modulation of the active site Glu and correct orientation of both the proton donor and substrate" evidence="12">
    <location>
        <position position="153"/>
    </location>
</feature>
<evidence type="ECO:0000256" key="4">
    <source>
        <dbReference type="ARBA" id="ARBA00022651"/>
    </source>
</evidence>
<keyword evidence="7" id="KW-0136">Cellulose degradation</keyword>
<dbReference type="PROSITE" id="PS51175">
    <property type="entry name" value="CBM6"/>
    <property type="match status" value="2"/>
</dbReference>
<sequence length="664" mass="72429">MKNICKIFGLTLICFMFFSLICYADNPIVQTNYTADPAPMVYGDTCYLYTSHDEDKIINNFFTMNDWKCYSSKDMVNWTDHGTVLAYTDFSWAKGDAWAGQCIPRNGKFYFYVPLTAKSGGTAIGVAVSDSPTGPFKDAIGKPLIAPGYGNIDPTVFIDDDGQAYLYWGNPDLKYVKLNADMVSYSGSIVTVPLTVASFGARSKTDRATSYEEGPWFYKRGNLYYMVFAGGPISEHIAYSTSTSPTGPWTYRGKIMPTQGSSFTNHAGVVDFKGNSYFFYHNGALPDGGGYHRSVCVEKFAYNADGTFPTINMTSTGVPAVSNLNPYIKTEAETICWESGVETEKCSEGGMNVCNIENGDYIKVKSVNFGTTGATSFEARVASATSGGNIELRLDSPTGKLVGTLAVKGTGGWQTWTTNTCTVNGATGVHDLYLKFTGGSGFLFNVNWWKFVTVPATPVSAFSKIEAESYSDQFGIQNVSCNEGTEAVGYTENGDYVVYNNIDFENGGVTSFTARVSSAVNEGKIEIRLDSLTGSLLGTCLVTPTGDWQTFKDVSCNVSEVSGKHDIYLKFIGGDGYLINLNWFQFNKEEKPSVLVGDLNGDESIDATDYALLKMYLLGAIDKFPVEDGIKAADLNVDGEIDALDFATFKKYLLGDILELPYKP</sequence>
<dbReference type="SMART" id="SM00606">
    <property type="entry name" value="CBD_IV"/>
    <property type="match status" value="2"/>
</dbReference>
<evidence type="ECO:0000256" key="13">
    <source>
        <dbReference type="SAM" id="SignalP"/>
    </source>
</evidence>
<evidence type="ECO:0000256" key="6">
    <source>
        <dbReference type="ARBA" id="ARBA00022801"/>
    </source>
</evidence>
<dbReference type="GO" id="GO:0030246">
    <property type="term" value="F:carbohydrate binding"/>
    <property type="evidence" value="ECO:0007669"/>
    <property type="project" value="InterPro"/>
</dbReference>
<evidence type="ECO:0000256" key="5">
    <source>
        <dbReference type="ARBA" id="ARBA00022729"/>
    </source>
</evidence>
<dbReference type="InterPro" id="IPR023296">
    <property type="entry name" value="Glyco_hydro_beta-prop_sf"/>
</dbReference>
<evidence type="ECO:0000256" key="10">
    <source>
        <dbReference type="ARBA" id="ARBA00023326"/>
    </source>
</evidence>
<dbReference type="EMBL" id="CP061336">
    <property type="protein sequence ID" value="QNU66658.1"/>
    <property type="molecule type" value="Genomic_DNA"/>
</dbReference>
<dbReference type="AlphaFoldDB" id="A0A4U7JG16"/>
<dbReference type="SUPFAM" id="SSF49785">
    <property type="entry name" value="Galactose-binding domain-like"/>
    <property type="match status" value="2"/>
</dbReference>
<dbReference type="RefSeq" id="WP_137697425.1">
    <property type="nucleotide sequence ID" value="NZ_CP061336.1"/>
</dbReference>
<keyword evidence="6" id="KW-0378">Hydrolase</keyword>
<protein>
    <recommendedName>
        <fullName evidence="3">cellulase</fullName>
        <ecNumber evidence="3">3.2.1.4</ecNumber>
    </recommendedName>
</protein>
<reference evidence="14 15" key="1">
    <citation type="submission" date="2020-09" db="EMBL/GenBank/DDBJ databases">
        <title>Characterization and genome sequencing of Ruminiclostridium sp. nov. MA18.</title>
        <authorList>
            <person name="Rettenmaier R."/>
            <person name="Kowollik M.-L."/>
            <person name="Liebl W."/>
            <person name="Zverlov V."/>
        </authorList>
    </citation>
    <scope>NUCLEOTIDE SEQUENCE [LARGE SCALE GENOMIC DNA]</scope>
    <source>
        <strain evidence="14 15">MA18</strain>
    </source>
</reference>
<dbReference type="InterPro" id="IPR016134">
    <property type="entry name" value="Dockerin_dom"/>
</dbReference>
<accession>A0A4U7JG16</accession>
<evidence type="ECO:0000256" key="8">
    <source>
        <dbReference type="ARBA" id="ARBA00023277"/>
    </source>
</evidence>
<evidence type="ECO:0000256" key="9">
    <source>
        <dbReference type="ARBA" id="ARBA00023295"/>
    </source>
</evidence>
<keyword evidence="9" id="KW-0326">Glycosidase</keyword>
<dbReference type="InterPro" id="IPR052176">
    <property type="entry name" value="Glycosyl_Hydrlase_43_Enz"/>
</dbReference>
<dbReference type="InterPro" id="IPR006584">
    <property type="entry name" value="Cellulose-bd_IV"/>
</dbReference>
<dbReference type="Pfam" id="PF00404">
    <property type="entry name" value="Dockerin_1"/>
    <property type="match status" value="1"/>
</dbReference>
<dbReference type="Proteomes" id="UP000306409">
    <property type="component" value="Chromosome"/>
</dbReference>
<evidence type="ECO:0000256" key="1">
    <source>
        <dbReference type="ARBA" id="ARBA00000966"/>
    </source>
</evidence>
<dbReference type="PROSITE" id="PS00448">
    <property type="entry name" value="CLOS_CELLULOSOME_RPT"/>
    <property type="match status" value="1"/>
</dbReference>
<comment type="similarity">
    <text evidence="2">Belongs to the glycosyl hydrolase 43 family.</text>
</comment>
<dbReference type="PROSITE" id="PS51766">
    <property type="entry name" value="DOCKERIN"/>
    <property type="match status" value="1"/>
</dbReference>
<dbReference type="InterPro" id="IPR008979">
    <property type="entry name" value="Galactose-bd-like_sf"/>
</dbReference>
<evidence type="ECO:0000256" key="7">
    <source>
        <dbReference type="ARBA" id="ARBA00023001"/>
    </source>
</evidence>
<dbReference type="PANTHER" id="PTHR43772">
    <property type="entry name" value="ENDO-1,4-BETA-XYLANASE"/>
    <property type="match status" value="1"/>
</dbReference>
<evidence type="ECO:0000256" key="12">
    <source>
        <dbReference type="PIRSR" id="PIRSR606710-2"/>
    </source>
</evidence>
<keyword evidence="5 13" id="KW-0732">Signal</keyword>
<evidence type="ECO:0000256" key="3">
    <source>
        <dbReference type="ARBA" id="ARBA00012601"/>
    </source>
</evidence>
<dbReference type="InterPro" id="IPR002105">
    <property type="entry name" value="Dockerin_1_rpt"/>
</dbReference>
<dbReference type="GO" id="GO:0008810">
    <property type="term" value="F:cellulase activity"/>
    <property type="evidence" value="ECO:0007669"/>
    <property type="project" value="UniProtKB-EC"/>
</dbReference>
<comment type="catalytic activity">
    <reaction evidence="1">
        <text>Endohydrolysis of (1-&gt;4)-beta-D-glucosidic linkages in cellulose, lichenin and cereal beta-D-glucans.</text>
        <dbReference type="EC" id="3.2.1.4"/>
    </reaction>
</comment>
<feature type="active site" description="Proton acceptor" evidence="11">
    <location>
        <position position="36"/>
    </location>
</feature>
<feature type="active site" description="Proton donor" evidence="11">
    <location>
        <position position="213"/>
    </location>
</feature>
<dbReference type="GO" id="GO:0045493">
    <property type="term" value="P:xylan catabolic process"/>
    <property type="evidence" value="ECO:0007669"/>
    <property type="project" value="UniProtKB-KW"/>
</dbReference>
<name>A0A4U7JG16_9FIRM</name>
<dbReference type="GO" id="GO:0030245">
    <property type="term" value="P:cellulose catabolic process"/>
    <property type="evidence" value="ECO:0007669"/>
    <property type="project" value="UniProtKB-KW"/>
</dbReference>
<feature type="chain" id="PRO_5039150734" description="cellulase" evidence="13">
    <location>
        <begin position="25"/>
        <end position="664"/>
    </location>
</feature>
<dbReference type="Gene3D" id="2.115.10.20">
    <property type="entry name" value="Glycosyl hydrolase domain, family 43"/>
    <property type="match status" value="1"/>
</dbReference>
<evidence type="ECO:0000313" key="14">
    <source>
        <dbReference type="EMBL" id="QNU66658.1"/>
    </source>
</evidence>
<dbReference type="Gene3D" id="1.10.1330.10">
    <property type="entry name" value="Dockerin domain"/>
    <property type="match status" value="1"/>
</dbReference>
<dbReference type="CDD" id="cd04084">
    <property type="entry name" value="CBM6_xylanase-like"/>
    <property type="match status" value="2"/>
</dbReference>
<keyword evidence="10" id="KW-0624">Polysaccharide degradation</keyword>
<dbReference type="SUPFAM" id="SSF75005">
    <property type="entry name" value="Arabinanase/levansucrase/invertase"/>
    <property type="match status" value="1"/>
</dbReference>
<evidence type="ECO:0000256" key="2">
    <source>
        <dbReference type="ARBA" id="ARBA00009865"/>
    </source>
</evidence>
<dbReference type="InterPro" id="IPR006710">
    <property type="entry name" value="Glyco_hydro_43"/>
</dbReference>
<dbReference type="Pfam" id="PF04616">
    <property type="entry name" value="Glyco_hydro_43"/>
    <property type="match status" value="1"/>
</dbReference>
<dbReference type="OrthoDB" id="9801455at2"/>
<dbReference type="CDD" id="cd18618">
    <property type="entry name" value="GH43_Xsa43E-like"/>
    <property type="match status" value="1"/>
</dbReference>
<dbReference type="PANTHER" id="PTHR43772:SF2">
    <property type="entry name" value="PUTATIVE (AFU_ORTHOLOGUE AFUA_2G04480)-RELATED"/>
    <property type="match status" value="1"/>
</dbReference>
<dbReference type="InterPro" id="IPR036439">
    <property type="entry name" value="Dockerin_dom_sf"/>
</dbReference>
<dbReference type="Gene3D" id="2.60.120.260">
    <property type="entry name" value="Galactose-binding domain-like"/>
    <property type="match status" value="2"/>
</dbReference>
<organism evidence="14 15">
    <name type="scientific">Ruminiclostridium herbifermentans</name>
    <dbReference type="NCBI Taxonomy" id="2488810"/>
    <lineage>
        <taxon>Bacteria</taxon>
        <taxon>Bacillati</taxon>
        <taxon>Bacillota</taxon>
        <taxon>Clostridia</taxon>
        <taxon>Eubacteriales</taxon>
        <taxon>Oscillospiraceae</taxon>
        <taxon>Ruminiclostridium</taxon>
    </lineage>
</organism>
<dbReference type="SUPFAM" id="SSF63446">
    <property type="entry name" value="Type I dockerin domain"/>
    <property type="match status" value="1"/>
</dbReference>
<proteinExistence type="inferred from homology"/>
<keyword evidence="4" id="KW-0858">Xylan degradation</keyword>